<evidence type="ECO:0000313" key="1">
    <source>
        <dbReference type="EMBL" id="GAG00751.1"/>
    </source>
</evidence>
<reference evidence="1" key="1">
    <citation type="journal article" date="2014" name="Front. Microbiol.">
        <title>High frequency of phylogenetically diverse reductive dehalogenase-homologous genes in deep subseafloor sedimentary metagenomes.</title>
        <authorList>
            <person name="Kawai M."/>
            <person name="Futagami T."/>
            <person name="Toyoda A."/>
            <person name="Takaki Y."/>
            <person name="Nishi S."/>
            <person name="Hori S."/>
            <person name="Arai W."/>
            <person name="Tsubouchi T."/>
            <person name="Morono Y."/>
            <person name="Uchiyama I."/>
            <person name="Ito T."/>
            <person name="Fujiyama A."/>
            <person name="Inagaki F."/>
            <person name="Takami H."/>
        </authorList>
    </citation>
    <scope>NUCLEOTIDE SEQUENCE</scope>
    <source>
        <strain evidence="1">Expedition CK06-06</strain>
    </source>
</reference>
<sequence length="44" mass="4699">KSGYTSVTPTDCEGLQYSFDVERGDGRFVVVFNAESGGSVAIPR</sequence>
<feature type="non-terminal residue" evidence="1">
    <location>
        <position position="1"/>
    </location>
</feature>
<proteinExistence type="predicted"/>
<accession>X0VJJ9</accession>
<gene>
    <name evidence="1" type="ORF">S01H1_37847</name>
</gene>
<comment type="caution">
    <text evidence="1">The sequence shown here is derived from an EMBL/GenBank/DDBJ whole genome shotgun (WGS) entry which is preliminary data.</text>
</comment>
<organism evidence="1">
    <name type="scientific">marine sediment metagenome</name>
    <dbReference type="NCBI Taxonomy" id="412755"/>
    <lineage>
        <taxon>unclassified sequences</taxon>
        <taxon>metagenomes</taxon>
        <taxon>ecological metagenomes</taxon>
    </lineage>
</organism>
<dbReference type="EMBL" id="BARS01023784">
    <property type="protein sequence ID" value="GAG00751.1"/>
    <property type="molecule type" value="Genomic_DNA"/>
</dbReference>
<name>X0VJJ9_9ZZZZ</name>
<dbReference type="AlphaFoldDB" id="X0VJJ9"/>
<protein>
    <submittedName>
        <fullName evidence="1">Uncharacterized protein</fullName>
    </submittedName>
</protein>